<protein>
    <submittedName>
        <fullName evidence="1">Uncharacterized protein</fullName>
    </submittedName>
</protein>
<dbReference type="HOGENOM" id="CLU_586899_0_0_1"/>
<gene>
    <name evidence="1" type="ORF">PV09_03157</name>
</gene>
<dbReference type="RefSeq" id="XP_016215841.1">
    <property type="nucleotide sequence ID" value="XM_016356318.1"/>
</dbReference>
<organism evidence="1 2">
    <name type="scientific">Verruconis gallopava</name>
    <dbReference type="NCBI Taxonomy" id="253628"/>
    <lineage>
        <taxon>Eukaryota</taxon>
        <taxon>Fungi</taxon>
        <taxon>Dikarya</taxon>
        <taxon>Ascomycota</taxon>
        <taxon>Pezizomycotina</taxon>
        <taxon>Dothideomycetes</taxon>
        <taxon>Pleosporomycetidae</taxon>
        <taxon>Venturiales</taxon>
        <taxon>Sympoventuriaceae</taxon>
        <taxon>Verruconis</taxon>
    </lineage>
</organism>
<dbReference type="InParanoid" id="A0A0D1YZ64"/>
<evidence type="ECO:0000313" key="1">
    <source>
        <dbReference type="EMBL" id="KIW05972.1"/>
    </source>
</evidence>
<sequence>MSDSLAIFRFDRGDRILPLSLLQDDIQKLFCERGRHGMKTSPHGLQNVISQTRCTTLFGTSDHSSWLCPHPKYGGQCSTAEQRSVHLGLDHHDARFVETEFFHISTYPVCQVRCGEQAKGGSVQSVKKSISTLTADDCHARDGDVDCGRVTRYTLFRFMDLPSELRSVIYAIAIEDAVSGQQELFHKDQKTRRLRRWQPLALLQASSPLRAEALHVYASTQTLAVPLAALSRWHALVGPAFLRASKTLLITLPARQAPSAAPRLLDITAVYHILCVTNPSLDLRCVEEGQLCRRGAGSAPAVPAAPFNALFQLIRRNAACIAACLACGTLRRILVNEHAVLVSAAATFDLWLSYDDVQRVLGARDGFRLTVGKDNQLWQGTLLARTMAPRTNRKTRRVDTATRARDSTKMTKMDGTGAFEMSSNGLRSVIVEGKRDGLRRNSKLVDMALVQADIDAETESGISFGT</sequence>
<dbReference type="Proteomes" id="UP000053259">
    <property type="component" value="Unassembled WGS sequence"/>
</dbReference>
<reference evidence="1 2" key="1">
    <citation type="submission" date="2015-01" db="EMBL/GenBank/DDBJ databases">
        <title>The Genome Sequence of Ochroconis gallopava CBS43764.</title>
        <authorList>
            <consortium name="The Broad Institute Genomics Platform"/>
            <person name="Cuomo C."/>
            <person name="de Hoog S."/>
            <person name="Gorbushina A."/>
            <person name="Stielow B."/>
            <person name="Teixiera M."/>
            <person name="Abouelleil A."/>
            <person name="Chapman S.B."/>
            <person name="Priest M."/>
            <person name="Young S.K."/>
            <person name="Wortman J."/>
            <person name="Nusbaum C."/>
            <person name="Birren B."/>
        </authorList>
    </citation>
    <scope>NUCLEOTIDE SEQUENCE [LARGE SCALE GENOMIC DNA]</scope>
    <source>
        <strain evidence="1 2">CBS 43764</strain>
    </source>
</reference>
<dbReference type="AlphaFoldDB" id="A0A0D1YZ64"/>
<proteinExistence type="predicted"/>
<accession>A0A0D1YZ64</accession>
<dbReference type="GeneID" id="27311130"/>
<dbReference type="OrthoDB" id="3801343at2759"/>
<keyword evidence="2" id="KW-1185">Reference proteome</keyword>
<dbReference type="EMBL" id="KN847536">
    <property type="protein sequence ID" value="KIW05972.1"/>
    <property type="molecule type" value="Genomic_DNA"/>
</dbReference>
<dbReference type="VEuPathDB" id="FungiDB:PV09_03157"/>
<evidence type="ECO:0000313" key="2">
    <source>
        <dbReference type="Proteomes" id="UP000053259"/>
    </source>
</evidence>
<name>A0A0D1YZ64_9PEZI</name>